<dbReference type="EMBL" id="VCQU01000003">
    <property type="protein sequence ID" value="NMN95549.1"/>
    <property type="molecule type" value="Genomic_DNA"/>
</dbReference>
<dbReference type="SUPFAM" id="SSF54637">
    <property type="entry name" value="Thioesterase/thiol ester dehydrase-isomerase"/>
    <property type="match status" value="1"/>
</dbReference>
<dbReference type="AlphaFoldDB" id="A0A848KB64"/>
<reference evidence="3 4" key="2">
    <citation type="submission" date="2020-06" db="EMBL/GenBank/DDBJ databases">
        <title>Antribacter stalactiti gen. nov., sp. nov., a new member of the family Nacardiaceae isolated from a cave.</title>
        <authorList>
            <person name="Kim I.S."/>
        </authorList>
    </citation>
    <scope>NUCLEOTIDE SEQUENCE [LARGE SCALE GENOMIC DNA]</scope>
    <source>
        <strain evidence="3 4">YC2-7</strain>
    </source>
</reference>
<dbReference type="Pfam" id="PF01575">
    <property type="entry name" value="MaoC_dehydratas"/>
    <property type="match status" value="1"/>
</dbReference>
<dbReference type="PANTHER" id="PTHR42993">
    <property type="entry name" value="MAOC-LIKE DEHYDRATASE DOMAIN-CONTAINING PROTEIN"/>
    <property type="match status" value="1"/>
</dbReference>
<dbReference type="InterPro" id="IPR039375">
    <property type="entry name" value="NodN-like"/>
</dbReference>
<dbReference type="Gene3D" id="3.10.129.10">
    <property type="entry name" value="Hotdog Thioesterase"/>
    <property type="match status" value="1"/>
</dbReference>
<dbReference type="PANTHER" id="PTHR42993:SF1">
    <property type="entry name" value="MAOC-LIKE DEHYDRATASE DOMAIN-CONTAINING PROTEIN"/>
    <property type="match status" value="1"/>
</dbReference>
<comment type="similarity">
    <text evidence="1">Belongs to the enoyl-CoA hydratase/isomerase family.</text>
</comment>
<sequence length="150" mass="16152">MTTRLAQPTDLLELTGKTVGTTEWYEITQDQVNRFADATGDHQWIHTDPERAAAGPFGGTIAHGYLTLSLAPKILEEVLTVDNVTAALNYGLNKVRFPSPVPVGARLRATVTVTSAQQKPAGIEVVFGLTYEVDGGSRPACIADVVVLYR</sequence>
<keyword evidence="4" id="KW-1185">Reference proteome</keyword>
<dbReference type="RefSeq" id="WP_169586525.1">
    <property type="nucleotide sequence ID" value="NZ_VCQU01000003.1"/>
</dbReference>
<evidence type="ECO:0000313" key="3">
    <source>
        <dbReference type="EMBL" id="NMN95549.1"/>
    </source>
</evidence>
<organism evidence="3 4">
    <name type="scientific">Antrihabitans stalactiti</name>
    <dbReference type="NCBI Taxonomy" id="2584121"/>
    <lineage>
        <taxon>Bacteria</taxon>
        <taxon>Bacillati</taxon>
        <taxon>Actinomycetota</taxon>
        <taxon>Actinomycetes</taxon>
        <taxon>Mycobacteriales</taxon>
        <taxon>Nocardiaceae</taxon>
        <taxon>Antrihabitans</taxon>
    </lineage>
</organism>
<comment type="caution">
    <text evidence="3">The sequence shown here is derived from an EMBL/GenBank/DDBJ whole genome shotgun (WGS) entry which is preliminary data.</text>
</comment>
<reference evidence="3 4" key="1">
    <citation type="submission" date="2019-05" db="EMBL/GenBank/DDBJ databases">
        <authorList>
            <person name="Lee S.D."/>
        </authorList>
    </citation>
    <scope>NUCLEOTIDE SEQUENCE [LARGE SCALE GENOMIC DNA]</scope>
    <source>
        <strain evidence="3 4">YC2-7</strain>
    </source>
</reference>
<gene>
    <name evidence="3" type="ORF">FGL95_10945</name>
</gene>
<protein>
    <submittedName>
        <fullName evidence="3">MaoC family dehydratase</fullName>
    </submittedName>
</protein>
<evidence type="ECO:0000256" key="1">
    <source>
        <dbReference type="ARBA" id="ARBA00005254"/>
    </source>
</evidence>
<accession>A0A848KB64</accession>
<evidence type="ECO:0000313" key="4">
    <source>
        <dbReference type="Proteomes" id="UP000535543"/>
    </source>
</evidence>
<dbReference type="InterPro" id="IPR029069">
    <property type="entry name" value="HotDog_dom_sf"/>
</dbReference>
<feature type="domain" description="MaoC-like" evidence="2">
    <location>
        <begin position="15"/>
        <end position="126"/>
    </location>
</feature>
<dbReference type="InterPro" id="IPR002539">
    <property type="entry name" value="MaoC-like_dom"/>
</dbReference>
<dbReference type="Proteomes" id="UP000535543">
    <property type="component" value="Unassembled WGS sequence"/>
</dbReference>
<proteinExistence type="inferred from homology"/>
<dbReference type="CDD" id="cd03450">
    <property type="entry name" value="NodN"/>
    <property type="match status" value="1"/>
</dbReference>
<name>A0A848KB64_9NOCA</name>
<evidence type="ECO:0000259" key="2">
    <source>
        <dbReference type="Pfam" id="PF01575"/>
    </source>
</evidence>